<proteinExistence type="predicted"/>
<name>A0ABP8HY30_9BACT</name>
<evidence type="ECO:0000256" key="1">
    <source>
        <dbReference type="SAM" id="MobiDB-lite"/>
    </source>
</evidence>
<feature type="domain" description="Secretion system C-terminal sorting" evidence="3">
    <location>
        <begin position="1313"/>
        <end position="1388"/>
    </location>
</feature>
<dbReference type="Pfam" id="PF12768">
    <property type="entry name" value="Rax2"/>
    <property type="match status" value="1"/>
</dbReference>
<dbReference type="PANTHER" id="PTHR31778">
    <property type="entry name" value="BUD SITE SELECTION PROTEIN RAX2"/>
    <property type="match status" value="1"/>
</dbReference>
<accession>A0ABP8HY30</accession>
<dbReference type="EMBL" id="BAABGZ010000006">
    <property type="protein sequence ID" value="GAA4347192.1"/>
    <property type="molecule type" value="Genomic_DNA"/>
</dbReference>
<feature type="domain" description="Rax2-like C-terminal" evidence="2">
    <location>
        <begin position="114"/>
        <end position="244"/>
    </location>
</feature>
<protein>
    <recommendedName>
        <fullName evidence="6">T9SS type A sorting domain-containing protein</fullName>
    </recommendedName>
</protein>
<dbReference type="Pfam" id="PF18962">
    <property type="entry name" value="Por_Secre_tail"/>
    <property type="match status" value="1"/>
</dbReference>
<dbReference type="Proteomes" id="UP001501153">
    <property type="component" value="Unassembled WGS sequence"/>
</dbReference>
<sequence>MHTSPLFLAGGHSLPGLLRALLLAWLLAAPAWASTPPAGAPMPGTPAKGQSLAGALNPDGTLKTGLRGSFDASGFQMRTAPDGKPVFRPAGITGAGDENWQDGFGLPGTDGTVIAVVQNGNDIYVGGSFSMASGIAANSIAKWNGSSWSSLDTGINGNVNTLAVSGPVLYVGGDFDTAGGVAANNIAQWDGSSWSSLDAGTDREVRALAVIGSDVYAGGSFFTAGGVPADYIAKWDGSSWSALGTGINGRVEALAVMGNNLYAGGSFTTAGGVAANKIAQWDGTSWNNLGTGMNNNVPPGNATVWELTVSGSDLYAGGYFTTAGGVAANNIAKWNGTSWSSLGSGVNDYVLSIAVSGSEVYAGGWFTSAGGVAVSRVAKWNGSAWSALGTGTSSYVQDLVVSGGNVYAGGNFSTAGGVAANFIAKWNGSSWSALGAGANNNIHALAVSGTDVYVGGSFTTVGGVTANRIAKWNGSSWSSLGTGAGNGTNGTVWALAVSGTDVYAGGSFTTAGGAGTSYIARWNGTSWSSLGTGMNNFVYALAVRGADVYAGGSFTTAGGATAIRIAKWNGSAWSALGAGMTGMNSTVFSLAVSGPDLYAGGSFTAVDGVAANNIAKWNGTSWSSLGTGMNSDVRALAVSGTDVYAGGNFSTAGGAAANYIAKWNGTSWSSLGMGMANGTNNIVYSLAVSGSDVYIGGVFTMAGGGTAPHIAKWNGTSWRSLGTGLDNRVNALGMLSTGVYAGGSFTTVGDGSKATSYFGFYSDAATATTWTGAVSTDWFDAANWTAGVPTPALNATIAGTTPRMPLIGSGNATAHNLTIASAAQLNMTGGTLAVSGSWTNNGSFVPAGGTVVAASSAPTALGGSSTSRFWNLTVQANGASLGGPASVQRLLTLTGSLNINGQAFTLESMPTATAMVVNNGGVLTGNATVQRYINPSVNPGTGYRHLSSPVSSAFANVSALRTGSSPPPVVNPAYNSSPAPGQVTPFPTVFGYNQARLATASNNLSAFDKGWFSPASPSTPLDLGRGYAVQLPAGQTIDFFGGVFNGAFSQTLNRDNGVFASEAGWHHLGNPYPAPLDWALVAPADRVNLDASMYVFESTSQYGGQYRAYVNGIGNSLIGLAQGFWVRVSSGQTQGTLTLRDSQRLTSYTNVPVRRGAADTRPQLQLQLRGSNGLHDAAYVYFEQGATAGVDAEFDAVKLPNTHGLNLSARTGTEQLAIQGLPLPGSAEAVVPLAVKVPATGSYTLHAAELLHLAGIPTYLRDRQTGALVDLSQQPSYTFTLNAANTTPRFELVFAPQRVLGTAATSLSTQVAVYPNPAAKAVMVVLPASLSRAATTAELVDALGRVVLAQQLGASAAAQPLSLQGVAAGVYALRLATAQGTISKKLVVE</sequence>
<comment type="caution">
    <text evidence="4">The sequence shown here is derived from an EMBL/GenBank/DDBJ whole genome shotgun (WGS) entry which is preliminary data.</text>
</comment>
<evidence type="ECO:0000313" key="5">
    <source>
        <dbReference type="Proteomes" id="UP001501153"/>
    </source>
</evidence>
<organism evidence="4 5">
    <name type="scientific">Hymenobacter saemangeumensis</name>
    <dbReference type="NCBI Taxonomy" id="1084522"/>
    <lineage>
        <taxon>Bacteria</taxon>
        <taxon>Pseudomonadati</taxon>
        <taxon>Bacteroidota</taxon>
        <taxon>Cytophagia</taxon>
        <taxon>Cytophagales</taxon>
        <taxon>Hymenobacteraceae</taxon>
        <taxon>Hymenobacter</taxon>
    </lineage>
</organism>
<dbReference type="InterPro" id="IPR024982">
    <property type="entry name" value="Rax2-like_C"/>
</dbReference>
<evidence type="ECO:0000313" key="4">
    <source>
        <dbReference type="EMBL" id="GAA4347192.1"/>
    </source>
</evidence>
<evidence type="ECO:0000259" key="3">
    <source>
        <dbReference type="Pfam" id="PF18962"/>
    </source>
</evidence>
<evidence type="ECO:0008006" key="6">
    <source>
        <dbReference type="Google" id="ProtNLM"/>
    </source>
</evidence>
<gene>
    <name evidence="4" type="ORF">GCM10023185_02080</name>
</gene>
<dbReference type="InterPro" id="IPR026444">
    <property type="entry name" value="Secre_tail"/>
</dbReference>
<dbReference type="NCBIfam" id="TIGR04183">
    <property type="entry name" value="Por_Secre_tail"/>
    <property type="match status" value="1"/>
</dbReference>
<feature type="region of interest" description="Disordered" evidence="1">
    <location>
        <begin position="38"/>
        <end position="58"/>
    </location>
</feature>
<keyword evidence="5" id="KW-1185">Reference proteome</keyword>
<evidence type="ECO:0000259" key="2">
    <source>
        <dbReference type="Pfam" id="PF12768"/>
    </source>
</evidence>
<dbReference type="PANTHER" id="PTHR31778:SF2">
    <property type="entry name" value="BUD SITE SELECTION PROTEIN RAX2"/>
    <property type="match status" value="1"/>
</dbReference>
<reference evidence="5" key="1">
    <citation type="journal article" date="2019" name="Int. J. Syst. Evol. Microbiol.">
        <title>The Global Catalogue of Microorganisms (GCM) 10K type strain sequencing project: providing services to taxonomists for standard genome sequencing and annotation.</title>
        <authorList>
            <consortium name="The Broad Institute Genomics Platform"/>
            <consortium name="The Broad Institute Genome Sequencing Center for Infectious Disease"/>
            <person name="Wu L."/>
            <person name="Ma J."/>
        </authorList>
    </citation>
    <scope>NUCLEOTIDE SEQUENCE [LARGE SCALE GENOMIC DNA]</scope>
    <source>
        <strain evidence="5">JCM 17923</strain>
    </source>
</reference>